<dbReference type="InterPro" id="IPR001279">
    <property type="entry name" value="Metallo-B-lactamas"/>
</dbReference>
<dbReference type="Pfam" id="PF23023">
    <property type="entry name" value="Anti-Pycsar_Apyc1"/>
    <property type="match status" value="1"/>
</dbReference>
<organism evidence="2 3">
    <name type="scientific">Methanobrevibacter millerae</name>
    <dbReference type="NCBI Taxonomy" id="230361"/>
    <lineage>
        <taxon>Archaea</taxon>
        <taxon>Methanobacteriati</taxon>
        <taxon>Methanobacteriota</taxon>
        <taxon>Methanomada group</taxon>
        <taxon>Methanobacteria</taxon>
        <taxon>Methanobacteriales</taxon>
        <taxon>Methanobacteriaceae</taxon>
        <taxon>Methanobrevibacter</taxon>
    </lineage>
</organism>
<dbReference type="OrthoDB" id="53037at2157"/>
<dbReference type="SMART" id="SM00849">
    <property type="entry name" value="Lactamase_B"/>
    <property type="match status" value="1"/>
</dbReference>
<dbReference type="SUPFAM" id="SSF56281">
    <property type="entry name" value="Metallo-hydrolase/oxidoreductase"/>
    <property type="match status" value="1"/>
</dbReference>
<dbReference type="InterPro" id="IPR036866">
    <property type="entry name" value="RibonucZ/Hydroxyglut_hydro"/>
</dbReference>
<protein>
    <submittedName>
        <fullName evidence="2">Metallo-beta-lactamase superfamily protein</fullName>
    </submittedName>
</protein>
<accession>A0A1G5V9Z7</accession>
<name>A0A1G5V9Z7_9EURY</name>
<evidence type="ECO:0000259" key="1">
    <source>
        <dbReference type="SMART" id="SM00849"/>
    </source>
</evidence>
<evidence type="ECO:0000313" key="3">
    <source>
        <dbReference type="Proteomes" id="UP000323439"/>
    </source>
</evidence>
<dbReference type="RefSeq" id="WP_149731088.1">
    <property type="nucleotide sequence ID" value="NZ_FMXB01000003.1"/>
</dbReference>
<evidence type="ECO:0000313" key="2">
    <source>
        <dbReference type="EMBL" id="SDA42458.1"/>
    </source>
</evidence>
<reference evidence="2 3" key="1">
    <citation type="submission" date="2016-10" db="EMBL/GenBank/DDBJ databases">
        <authorList>
            <person name="Varghese N."/>
            <person name="Submissions S."/>
        </authorList>
    </citation>
    <scope>NUCLEOTIDE SEQUENCE [LARGE SCALE GENOMIC DNA]</scope>
    <source>
        <strain evidence="2 3">DSM 16643</strain>
    </source>
</reference>
<sequence>METLNIKIFDLNRGNSVFIKTSNDRTILFDIGGDIPVDYLYENNIDLDCLIISHPHKDHIKGLLKLDEYNMCPRIFVGNKYFPDELYENLLSNASDDDKKIYEKYMAMVNFYNAPISKELKFENPNNWGGLEFLTYCPKEKNNSEVNYYSLALLIKFYDAKILLMGDNDLNNISEIKDDEDYMELKHVDILLAPHHGLDSYFDLEFVSHLNPLLTIISDKSDESSAREKYYNKTRGLIVGGEQRRCLTTRNDGDIFVDYYHDDEGTFIHVHLDEEISEDKVGIKINEL</sequence>
<dbReference type="PANTHER" id="PTHR30619:SF1">
    <property type="entry name" value="RECOMBINATION PROTEIN 2"/>
    <property type="match status" value="1"/>
</dbReference>
<proteinExistence type="predicted"/>
<gene>
    <name evidence="2" type="ORF">SAMN02910315_00448</name>
</gene>
<dbReference type="Proteomes" id="UP000323439">
    <property type="component" value="Unassembled WGS sequence"/>
</dbReference>
<dbReference type="EMBL" id="FMXB01000003">
    <property type="protein sequence ID" value="SDA42458.1"/>
    <property type="molecule type" value="Genomic_DNA"/>
</dbReference>
<feature type="domain" description="Metallo-beta-lactamase" evidence="1">
    <location>
        <begin position="13"/>
        <end position="196"/>
    </location>
</feature>
<dbReference type="InterPro" id="IPR052159">
    <property type="entry name" value="Competence_DNA_uptake"/>
</dbReference>
<keyword evidence="3" id="KW-1185">Reference proteome</keyword>
<dbReference type="Gene3D" id="3.60.15.10">
    <property type="entry name" value="Ribonuclease Z/Hydroxyacylglutathione hydrolase-like"/>
    <property type="match status" value="1"/>
</dbReference>
<dbReference type="AlphaFoldDB" id="A0A1G5V9Z7"/>
<dbReference type="PANTHER" id="PTHR30619">
    <property type="entry name" value="DNA INTERNALIZATION/COMPETENCE PROTEIN COMEC/REC2"/>
    <property type="match status" value="1"/>
</dbReference>